<dbReference type="Gene3D" id="3.10.129.10">
    <property type="entry name" value="Hotdog Thioesterase"/>
    <property type="match status" value="2"/>
</dbReference>
<keyword evidence="8" id="KW-1185">Reference proteome</keyword>
<feature type="domain" description="HotDog ACOT-type" evidence="6">
    <location>
        <begin position="266"/>
        <end position="396"/>
    </location>
</feature>
<gene>
    <name evidence="7" type="ORF">WJX75_000412</name>
</gene>
<dbReference type="CDD" id="cd03442">
    <property type="entry name" value="BFIT_BACH"/>
    <property type="match status" value="2"/>
</dbReference>
<dbReference type="SUPFAM" id="SSF54637">
    <property type="entry name" value="Thioesterase/thiol ester dehydrase-isomerase"/>
    <property type="match status" value="2"/>
</dbReference>
<dbReference type="InterPro" id="IPR006683">
    <property type="entry name" value="Thioestr_dom"/>
</dbReference>
<dbReference type="InterPro" id="IPR033120">
    <property type="entry name" value="HOTDOG_ACOT"/>
</dbReference>
<dbReference type="PANTHER" id="PTHR12655">
    <property type="entry name" value="ACYL-COA THIOESTERASE"/>
    <property type="match status" value="1"/>
</dbReference>
<proteinExistence type="inferred from homology"/>
<keyword evidence="4" id="KW-0809">Transit peptide</keyword>
<evidence type="ECO:0000256" key="4">
    <source>
        <dbReference type="ARBA" id="ARBA00022946"/>
    </source>
</evidence>
<accession>A0ABR2YX61</accession>
<dbReference type="PROSITE" id="PS51770">
    <property type="entry name" value="HOTDOG_ACOT"/>
    <property type="match status" value="2"/>
</dbReference>
<dbReference type="Pfam" id="PF03061">
    <property type="entry name" value="4HBT"/>
    <property type="match status" value="1"/>
</dbReference>
<keyword evidence="2" id="KW-0677">Repeat</keyword>
<keyword evidence="3" id="KW-0378">Hydrolase</keyword>
<evidence type="ECO:0000256" key="3">
    <source>
        <dbReference type="ARBA" id="ARBA00022801"/>
    </source>
</evidence>
<evidence type="ECO:0000256" key="5">
    <source>
        <dbReference type="SAM" id="MobiDB-lite"/>
    </source>
</evidence>
<sequence>MKGADLRLGWRWLACRGLADRSFTDEDIVGIYTSQTKKLWIDRLNREKKLVESSPLSTPKPKPPQRLSISYPFSTSPLLQEQYRNPWGYVRMGKVLEDLDSFAGNIAYEHCDDGRTDTRPPLLVTASVDAIDLRKRLRVATDMTMTGEVVWTGSSSMDIRMELLQDGSEQEPSLVALFTFVARDPISQRAMKINPLAPSTPLQKQRFTERQQVADRRKEARKAGKDSSSEGEGAGVSAAWVEEQLAEARTRLDLPALARRDSVLMADTRLSNIFTCQPQQKNMHGRVFGGFLSRRAFELAFATAYLFAGCRPTFVHVGEITFQKPVEVGDLLRLHSTVLHTSESRAEQGFMHVEVVAMVTRPEQKRQNECCRPHPVTKQSCPDSSGCVDAGFAAVY</sequence>
<feature type="compositionally biased region" description="Basic and acidic residues" evidence="5">
    <location>
        <begin position="206"/>
        <end position="228"/>
    </location>
</feature>
<evidence type="ECO:0000259" key="6">
    <source>
        <dbReference type="PROSITE" id="PS51770"/>
    </source>
</evidence>
<dbReference type="EMBL" id="JALJOT010000003">
    <property type="protein sequence ID" value="KAK9916242.1"/>
    <property type="molecule type" value="Genomic_DNA"/>
</dbReference>
<organism evidence="7 8">
    <name type="scientific">Coccomyxa subellipsoidea</name>
    <dbReference type="NCBI Taxonomy" id="248742"/>
    <lineage>
        <taxon>Eukaryota</taxon>
        <taxon>Viridiplantae</taxon>
        <taxon>Chlorophyta</taxon>
        <taxon>core chlorophytes</taxon>
        <taxon>Trebouxiophyceae</taxon>
        <taxon>Trebouxiophyceae incertae sedis</taxon>
        <taxon>Coccomyxaceae</taxon>
        <taxon>Coccomyxa</taxon>
    </lineage>
</organism>
<feature type="region of interest" description="Disordered" evidence="5">
    <location>
        <begin position="194"/>
        <end position="236"/>
    </location>
</feature>
<dbReference type="InterPro" id="IPR029069">
    <property type="entry name" value="HotDog_dom_sf"/>
</dbReference>
<comment type="similarity">
    <text evidence="1">Belongs to the acyl coenzyme A hydrolase family.</text>
</comment>
<name>A0ABR2YX61_9CHLO</name>
<dbReference type="PANTHER" id="PTHR12655:SF0">
    <property type="entry name" value="ACYL-COENZYME A THIOESTERASE 9, MITOCHONDRIAL"/>
    <property type="match status" value="1"/>
</dbReference>
<evidence type="ECO:0000256" key="1">
    <source>
        <dbReference type="ARBA" id="ARBA00010458"/>
    </source>
</evidence>
<protein>
    <recommendedName>
        <fullName evidence="6">HotDog ACOT-type domain-containing protein</fullName>
    </recommendedName>
</protein>
<evidence type="ECO:0000313" key="7">
    <source>
        <dbReference type="EMBL" id="KAK9916242.1"/>
    </source>
</evidence>
<dbReference type="Proteomes" id="UP001491310">
    <property type="component" value="Unassembled WGS sequence"/>
</dbReference>
<evidence type="ECO:0000256" key="2">
    <source>
        <dbReference type="ARBA" id="ARBA00022737"/>
    </source>
</evidence>
<reference evidence="7 8" key="1">
    <citation type="journal article" date="2024" name="Nat. Commun.">
        <title>Phylogenomics reveals the evolutionary origins of lichenization in chlorophyte algae.</title>
        <authorList>
            <person name="Puginier C."/>
            <person name="Libourel C."/>
            <person name="Otte J."/>
            <person name="Skaloud P."/>
            <person name="Haon M."/>
            <person name="Grisel S."/>
            <person name="Petersen M."/>
            <person name="Berrin J.G."/>
            <person name="Delaux P.M."/>
            <person name="Dal Grande F."/>
            <person name="Keller J."/>
        </authorList>
    </citation>
    <scope>NUCLEOTIDE SEQUENCE [LARGE SCALE GENOMIC DNA]</scope>
    <source>
        <strain evidence="7 8">SAG 216-7</strain>
    </source>
</reference>
<comment type="caution">
    <text evidence="7">The sequence shown here is derived from an EMBL/GenBank/DDBJ whole genome shotgun (WGS) entry which is preliminary data.</text>
</comment>
<evidence type="ECO:0000313" key="8">
    <source>
        <dbReference type="Proteomes" id="UP001491310"/>
    </source>
</evidence>
<feature type="domain" description="HotDog ACOT-type" evidence="6">
    <location>
        <begin position="69"/>
        <end position="186"/>
    </location>
</feature>